<evidence type="ECO:0000313" key="3">
    <source>
        <dbReference type="Proteomes" id="UP000199391"/>
    </source>
</evidence>
<keyword evidence="3" id="KW-1185">Reference proteome</keyword>
<dbReference type="RefSeq" id="WP_143133362.1">
    <property type="nucleotide sequence ID" value="NZ_FPBO01000040.1"/>
</dbReference>
<gene>
    <name evidence="2" type="ORF">SAMN05216552_104026</name>
</gene>
<feature type="region of interest" description="Disordered" evidence="1">
    <location>
        <begin position="1"/>
        <end position="224"/>
    </location>
</feature>
<dbReference type="STRING" id="1035707.SAMN05216552_104026"/>
<dbReference type="OrthoDB" id="9033864at2"/>
<reference evidence="3" key="1">
    <citation type="submission" date="2016-10" db="EMBL/GenBank/DDBJ databases">
        <authorList>
            <person name="Varghese N."/>
            <person name="Submissions S."/>
        </authorList>
    </citation>
    <scope>NUCLEOTIDE SEQUENCE [LARGE SCALE GENOMIC DNA]</scope>
    <source>
        <strain evidence="3">CGMCC 1.11014</strain>
    </source>
</reference>
<accession>A0A1I7LWA5</accession>
<dbReference type="EMBL" id="FPBO01000040">
    <property type="protein sequence ID" value="SFV13857.1"/>
    <property type="molecule type" value="Genomic_DNA"/>
</dbReference>
<dbReference type="Proteomes" id="UP000199391">
    <property type="component" value="Unassembled WGS sequence"/>
</dbReference>
<feature type="compositionally biased region" description="Basic and acidic residues" evidence="1">
    <location>
        <begin position="1771"/>
        <end position="1786"/>
    </location>
</feature>
<feature type="compositionally biased region" description="Low complexity" evidence="1">
    <location>
        <begin position="175"/>
        <end position="197"/>
    </location>
</feature>
<feature type="compositionally biased region" description="Polar residues" evidence="1">
    <location>
        <begin position="120"/>
        <end position="142"/>
    </location>
</feature>
<organism evidence="2 3">
    <name type="scientific">Pseudoduganella namucuonensis</name>
    <dbReference type="NCBI Taxonomy" id="1035707"/>
    <lineage>
        <taxon>Bacteria</taxon>
        <taxon>Pseudomonadati</taxon>
        <taxon>Pseudomonadota</taxon>
        <taxon>Betaproteobacteria</taxon>
        <taxon>Burkholderiales</taxon>
        <taxon>Oxalobacteraceae</taxon>
        <taxon>Telluria group</taxon>
        <taxon>Pseudoduganella</taxon>
    </lineage>
</organism>
<sequence>MSLLSSILKPIMPRAMHRATETSTPATATSSNTPPTTTTNEADAQARADQGKKSRNRFMHFLGKKQKPAQPSFDQALATLQAKYPRATDGGGAKTETDPHQVQPDPAKLKGQATGPEFETGSSSQANSTLEPNPDAETQVNASGHDAGPTADAEASSSSQEDPILEPNPDAITQANASGHDAGASADAEASSSSQKDSTLESNPDAETQANASGHSAGASATDDVQATALEEPVDVRTPHQVAQGILDRVKQSLVDSITTDVLDDMVAEAMEGIEDTAHANMIWGLMSANLLSGIEELTADALTETEENVTAQVQQEIEAGVDAMAQEILEHIINASGPTQVDIPPGSAHEIEETEPPQQTGPAANVAPLTPAQSAILDPQTHEIRQDKLKTLAADLGGYLDSMSGLLGASAVATLKEGLEQLNHVAGKKVGPQESSHGGVGLDARDCYKSLAKDCARLAKGAPEEQQEVLLTLRALFDELKRHHLSSAATPLFKEYAAAELEKMKKDNIGLVEERASAAIVSTGEKKIGIKVAKVQLEGKADRKRDMKRDEDNDLMNTDYKSASLGIGGAIKKILTLKGAVKLTKGGRYRKTGNFPNLAKIVASDESNHRSSLHNAMIGNSAGPTARKRDGLYQKWFKRANARMLHSEASAPRYLSSDKVAKGAYNTTAIHAAATMLDNKLGAPGAGEKTLAQIVKAAYPSLSDLSATPASAMDYAPIPTLSSGTTLRGKEKKTTITGVEVGLEGKAALPNFLGNEWKILKPGKDGKPEPVSNKGFTGIAEASGSVKARRVETALERLKPLHTMTTTGYTKDMRVSLNLLGTLEHAGNKNDTPEHQRINAKLALYRDINASFTEAAGEALPSHDVNFFGPDIDIPPTYLGTVRAPKEKLGALLDAVTGACDNLQQVYASFEEAAGTLHIANRGKDPQALKDDFATRRDAAAAETLGNVWKQGYPGLATDEAGQPSTKGLGTDSTKRREFIADSHDAISTALASVGTHLEIVKARILEEHKADPAALEREPLADILKKVDTANKKYTGLSKAIEAGNIPVAKNELYRYNSLAWAKVNGRNELEVQVGVKAAAQFKLISTITEQLTGKATGVIADINNSAAAAGLTLSFKYMDQDHPNFSRKGEFLEFSVVGAAGNPAAGPLMEKFMREVSKVLGGPGQFADTEGGGFKKEALKQAAAATSLIDSSGETQFIWRMHKYSEVPDSKYDFQSLKVYQRRKEGIGASLSVPTGAVDLEFGMKVGQENMVPVFEYMGRDIGHHIINYAPMGAALTKAEAAQKKEAADQKAAAEAGGGDTAVSAPKDKHAHLRNLLDKDENLYLKNQFFASNAIFDVVEDYEAFKNNRGDATKQSNFSFFHTNKLEESAQVAKLADATAAGKELKTALPTPLTEVRIAVPERAALAAAKEALKGMNADQRADYLLTTPEGQAVFDAYTKVLGNYKEINTFATTLHSYAPYLRQEEQSELKQTIARPWRTIKNAAFAATPFIGGVSGGDRKAAEYMSARGLFEEGRKMDLEDLAGLRQQRGVPDADATKQTQSWLAQHRMAVADNQTTGAKSMIIAYLQHATGDYGKLHLAAADKYLARLGEQGMTDPANPSQADLERVIAAINKDFGKSGGVRMMAPGAEGYPVWTGDVDHGQESQNHTVILRDRNEKGEETFSAVLHKGELQFDVIQSRKSADQMINQLENRTKVREHITNPENRLTGTAIREGVDFVEGKGRMEKFGKLASATLADYRNPIRKVVREMSDYELSQWIGRIESIGGRDGDVKEGRKEQEKRKLMKAKLGGSPPPSTGGEHSTAIPSTSTPA</sequence>
<feature type="region of interest" description="Disordered" evidence="1">
    <location>
        <begin position="338"/>
        <end position="367"/>
    </location>
</feature>
<proteinExistence type="predicted"/>
<evidence type="ECO:0000256" key="1">
    <source>
        <dbReference type="SAM" id="MobiDB-lite"/>
    </source>
</evidence>
<protein>
    <submittedName>
        <fullName evidence="2">Uncharacterized protein</fullName>
    </submittedName>
</protein>
<feature type="compositionally biased region" description="Basic residues" evidence="1">
    <location>
        <begin position="53"/>
        <end position="67"/>
    </location>
</feature>
<name>A0A1I7LWA5_9BURK</name>
<feature type="compositionally biased region" description="Low complexity" evidence="1">
    <location>
        <begin position="210"/>
        <end position="221"/>
    </location>
</feature>
<feature type="region of interest" description="Disordered" evidence="1">
    <location>
        <begin position="1771"/>
        <end position="1816"/>
    </location>
</feature>
<evidence type="ECO:0000313" key="2">
    <source>
        <dbReference type="EMBL" id="SFV13857.1"/>
    </source>
</evidence>
<feature type="compositionally biased region" description="Polar residues" evidence="1">
    <location>
        <begin position="200"/>
        <end position="209"/>
    </location>
</feature>
<feature type="compositionally biased region" description="Low complexity" evidence="1">
    <location>
        <begin position="21"/>
        <end position="42"/>
    </location>
</feature>